<protein>
    <submittedName>
        <fullName evidence="1">Uncharacterized protein</fullName>
    </submittedName>
</protein>
<comment type="caution">
    <text evidence="1">The sequence shown here is derived from an EMBL/GenBank/DDBJ whole genome shotgun (WGS) entry which is preliminary data.</text>
</comment>
<reference evidence="1 2" key="1">
    <citation type="submission" date="2018-04" db="EMBL/GenBank/DDBJ databases">
        <title>Genomic Encyclopedia of Archaeal and Bacterial Type Strains, Phase II (KMG-II): from individual species to whole genera.</title>
        <authorList>
            <person name="Goeker M."/>
        </authorList>
    </citation>
    <scope>NUCLEOTIDE SEQUENCE [LARGE SCALE GENOMIC DNA]</scope>
    <source>
        <strain evidence="1 2">DSM 18806</strain>
    </source>
</reference>
<dbReference type="AlphaFoldDB" id="A0A2T5IPF9"/>
<evidence type="ECO:0000313" key="2">
    <source>
        <dbReference type="Proteomes" id="UP000244161"/>
    </source>
</evidence>
<gene>
    <name evidence="1" type="ORF">C8U37_10384</name>
</gene>
<dbReference type="Proteomes" id="UP000244161">
    <property type="component" value="Unassembled WGS sequence"/>
</dbReference>
<sequence length="214" mass="24229">MSDQKIYLLLTDTGSLLTRTIKLFTRQKYNHVSLAFDAALADTFSFGRKKANNPFIGGFIQEDVTSAFYSQAKCAVYELTVSDEQAAVMRGYVSSFEMDKEKYHYNLLGLLPALFNKEWVRENYFFCSHFVSTVLVEGDVLQSEKPVTLMRPADVLEALPFVPLYEGILCHFNELSIEAVEQGLAYEAQMVIESLDLDSADHCFPENFLPFPVA</sequence>
<dbReference type="OrthoDB" id="1645744at2"/>
<organism evidence="1 2">
    <name type="scientific">Trichococcus patagoniensis</name>
    <dbReference type="NCBI Taxonomy" id="382641"/>
    <lineage>
        <taxon>Bacteria</taxon>
        <taxon>Bacillati</taxon>
        <taxon>Bacillota</taxon>
        <taxon>Bacilli</taxon>
        <taxon>Lactobacillales</taxon>
        <taxon>Carnobacteriaceae</taxon>
        <taxon>Trichococcus</taxon>
    </lineage>
</organism>
<proteinExistence type="predicted"/>
<dbReference type="EMBL" id="QAOM01000003">
    <property type="protein sequence ID" value="PTQ85699.1"/>
    <property type="molecule type" value="Genomic_DNA"/>
</dbReference>
<accession>A0A2T5IPF9</accession>
<evidence type="ECO:0000313" key="1">
    <source>
        <dbReference type="EMBL" id="PTQ85699.1"/>
    </source>
</evidence>
<keyword evidence="2" id="KW-1185">Reference proteome</keyword>
<dbReference type="Gene3D" id="3.90.1720.10">
    <property type="entry name" value="endopeptidase domain like (from Nostoc punctiforme)"/>
    <property type="match status" value="1"/>
</dbReference>
<name>A0A2T5IPF9_9LACT</name>
<dbReference type="RefSeq" id="WP_108031718.1">
    <property type="nucleotide sequence ID" value="NZ_QAOM01000003.1"/>
</dbReference>